<feature type="transmembrane region" description="Helical" evidence="8">
    <location>
        <begin position="12"/>
        <end position="33"/>
    </location>
</feature>
<evidence type="ECO:0000256" key="8">
    <source>
        <dbReference type="SAM" id="Phobius"/>
    </source>
</evidence>
<accession>M0QJ43</accession>
<feature type="transmembrane region" description="Helical" evidence="8">
    <location>
        <begin position="135"/>
        <end position="156"/>
    </location>
</feature>
<keyword evidence="4 8" id="KW-0812">Transmembrane</keyword>
<comment type="subcellular location">
    <subcellularLocation>
        <location evidence="1">Cell membrane</location>
        <topology evidence="1">Multi-pass membrane protein</topology>
    </subcellularLocation>
</comment>
<comment type="caution">
    <text evidence="10">The sequence shown here is derived from an EMBL/GenBank/DDBJ whole genome shotgun (WGS) entry which is preliminary data.</text>
</comment>
<dbReference type="InterPro" id="IPR005829">
    <property type="entry name" value="Sugar_transporter_CS"/>
</dbReference>
<evidence type="ECO:0000313" key="11">
    <source>
        <dbReference type="Proteomes" id="UP000011666"/>
    </source>
</evidence>
<feature type="transmembrane region" description="Helical" evidence="8">
    <location>
        <begin position="45"/>
        <end position="64"/>
    </location>
</feature>
<keyword evidence="11" id="KW-1185">Reference proteome</keyword>
<proteinExistence type="predicted"/>
<feature type="transmembrane region" description="Helical" evidence="8">
    <location>
        <begin position="395"/>
        <end position="419"/>
    </location>
</feature>
<dbReference type="PRINTS" id="PR01036">
    <property type="entry name" value="TCRTETB"/>
</dbReference>
<dbReference type="PROSITE" id="PS00217">
    <property type="entry name" value="SUGAR_TRANSPORT_2"/>
    <property type="match status" value="1"/>
</dbReference>
<reference evidence="10 11" key="1">
    <citation type="submission" date="2013-01" db="EMBL/GenBank/DDBJ databases">
        <title>Whole genome shotgun sequence of Gordonia soli NBRC 108243.</title>
        <authorList>
            <person name="Isaki-Nakamura S."/>
            <person name="Hosoyama A."/>
            <person name="Tsuchikane K."/>
            <person name="Ando Y."/>
            <person name="Baba S."/>
            <person name="Ohji S."/>
            <person name="Hamada M."/>
            <person name="Tamura T."/>
            <person name="Yamazoe A."/>
            <person name="Yamazaki S."/>
            <person name="Fujita N."/>
        </authorList>
    </citation>
    <scope>NUCLEOTIDE SEQUENCE [LARGE SCALE GENOMIC DNA]</scope>
    <source>
        <strain evidence="10 11">NBRC 108243</strain>
    </source>
</reference>
<dbReference type="PANTHER" id="PTHR42718">
    <property type="entry name" value="MAJOR FACILITATOR SUPERFAMILY MULTIDRUG TRANSPORTER MFSC"/>
    <property type="match status" value="1"/>
</dbReference>
<dbReference type="PROSITE" id="PS50850">
    <property type="entry name" value="MFS"/>
    <property type="match status" value="1"/>
</dbReference>
<feature type="compositionally biased region" description="Polar residues" evidence="7">
    <location>
        <begin position="525"/>
        <end position="534"/>
    </location>
</feature>
<dbReference type="eggNOG" id="COG0477">
    <property type="taxonomic scope" value="Bacteria"/>
</dbReference>
<keyword evidence="6 8" id="KW-0472">Membrane</keyword>
<feature type="transmembrane region" description="Helical" evidence="8">
    <location>
        <begin position="223"/>
        <end position="243"/>
    </location>
</feature>
<keyword evidence="2" id="KW-0813">Transport</keyword>
<evidence type="ECO:0000256" key="2">
    <source>
        <dbReference type="ARBA" id="ARBA00022448"/>
    </source>
</evidence>
<feature type="transmembrane region" description="Helical" evidence="8">
    <location>
        <begin position="264"/>
        <end position="289"/>
    </location>
</feature>
<feature type="region of interest" description="Disordered" evidence="7">
    <location>
        <begin position="482"/>
        <end position="534"/>
    </location>
</feature>
<name>M0QJ43_9ACTN</name>
<dbReference type="SUPFAM" id="SSF103473">
    <property type="entry name" value="MFS general substrate transporter"/>
    <property type="match status" value="1"/>
</dbReference>
<dbReference type="STRING" id="1223545.GS4_17_00360"/>
<dbReference type="InterPro" id="IPR004638">
    <property type="entry name" value="EmrB-like"/>
</dbReference>
<feature type="transmembrane region" description="Helical" evidence="8">
    <location>
        <begin position="330"/>
        <end position="349"/>
    </location>
</feature>
<organism evidence="10 11">
    <name type="scientific">Gordonia soli NBRC 108243</name>
    <dbReference type="NCBI Taxonomy" id="1223545"/>
    <lineage>
        <taxon>Bacteria</taxon>
        <taxon>Bacillati</taxon>
        <taxon>Actinomycetota</taxon>
        <taxon>Actinomycetes</taxon>
        <taxon>Mycobacteriales</taxon>
        <taxon>Gordoniaceae</taxon>
        <taxon>Gordonia</taxon>
    </lineage>
</organism>
<dbReference type="Proteomes" id="UP000011666">
    <property type="component" value="Unassembled WGS sequence"/>
</dbReference>
<sequence>MRLDAASRRIGLILIVATLMVMLDLTVVTVALPHLTAEFDASLSTVQWVTTAYTLALIAVMPLSAWSSARFGARQVYGTALAVFVLGSFLAAVSWDIGSLIAFRAVQGLGGGMLQPVGMAIALQAVPESLRGRMMALLGVPVLIGPVVGPILGGALIDHASWRVVFALNVPLGLAALAFIRRHLPASKPQGATRIDIPSMLALSPGGAFVVFGLARAGDTGGLLESSILVPIGVGLMLLGWFAMRSLRSATPVLNLRLLATPQLRGGVVTLLFFSGAYFGSMIILPIYVQAVRGDDATTAGALYLLPAVVTGVTLQIATRLADRVGARRVAAVGITASLSAMITLASVLGSATPYPAVVGILTLLGFGVGATLMPTMTAATRTLEGPDTANGTTIMLTTSQLSNALVAAVVTAALAGFMNARSAAVRGNGVAGAMALDPAGRSAAADDLAGAVADTYLVAAGLMALALVAAIVLIPAHRRSSAVGGAGRPPAISDPPTVSGRPDGRSTLSRGRPAPGPATDGAASDSSTPGAAR</sequence>
<dbReference type="InterPro" id="IPR036259">
    <property type="entry name" value="MFS_trans_sf"/>
</dbReference>
<evidence type="ECO:0000259" key="9">
    <source>
        <dbReference type="PROSITE" id="PS50850"/>
    </source>
</evidence>
<dbReference type="InterPro" id="IPR011701">
    <property type="entry name" value="MFS"/>
</dbReference>
<evidence type="ECO:0000313" key="10">
    <source>
        <dbReference type="EMBL" id="GAC68650.1"/>
    </source>
</evidence>
<protein>
    <submittedName>
        <fullName evidence="10">Putative drug resistance transporter</fullName>
    </submittedName>
</protein>
<evidence type="ECO:0000256" key="5">
    <source>
        <dbReference type="ARBA" id="ARBA00022989"/>
    </source>
</evidence>
<gene>
    <name evidence="10" type="ORF">GS4_17_00360</name>
</gene>
<evidence type="ECO:0000256" key="7">
    <source>
        <dbReference type="SAM" id="MobiDB-lite"/>
    </source>
</evidence>
<evidence type="ECO:0000256" key="1">
    <source>
        <dbReference type="ARBA" id="ARBA00004651"/>
    </source>
</evidence>
<dbReference type="EMBL" id="BANX01000017">
    <property type="protein sequence ID" value="GAC68650.1"/>
    <property type="molecule type" value="Genomic_DNA"/>
</dbReference>
<dbReference type="RefSeq" id="WP_007620966.1">
    <property type="nucleotide sequence ID" value="NZ_BANX01000017.1"/>
</dbReference>
<dbReference type="PANTHER" id="PTHR42718:SF46">
    <property type="entry name" value="BLR6921 PROTEIN"/>
    <property type="match status" value="1"/>
</dbReference>
<feature type="transmembrane region" description="Helical" evidence="8">
    <location>
        <begin position="457"/>
        <end position="475"/>
    </location>
</feature>
<dbReference type="Gene3D" id="1.20.1250.20">
    <property type="entry name" value="MFS general substrate transporter like domains"/>
    <property type="match status" value="1"/>
</dbReference>
<feature type="domain" description="Major facilitator superfamily (MFS) profile" evidence="9">
    <location>
        <begin position="10"/>
        <end position="479"/>
    </location>
</feature>
<feature type="transmembrane region" description="Helical" evidence="8">
    <location>
        <begin position="200"/>
        <end position="217"/>
    </location>
</feature>
<evidence type="ECO:0000256" key="3">
    <source>
        <dbReference type="ARBA" id="ARBA00022475"/>
    </source>
</evidence>
<evidence type="ECO:0000256" key="4">
    <source>
        <dbReference type="ARBA" id="ARBA00022692"/>
    </source>
</evidence>
<feature type="transmembrane region" description="Helical" evidence="8">
    <location>
        <begin position="162"/>
        <end position="180"/>
    </location>
</feature>
<dbReference type="GO" id="GO:0022857">
    <property type="term" value="F:transmembrane transporter activity"/>
    <property type="evidence" value="ECO:0007669"/>
    <property type="project" value="InterPro"/>
</dbReference>
<keyword evidence="3" id="KW-1003">Cell membrane</keyword>
<dbReference type="Gene3D" id="1.20.1720.10">
    <property type="entry name" value="Multidrug resistance protein D"/>
    <property type="match status" value="1"/>
</dbReference>
<feature type="transmembrane region" description="Helical" evidence="8">
    <location>
        <begin position="355"/>
        <end position="374"/>
    </location>
</feature>
<dbReference type="NCBIfam" id="TIGR00711">
    <property type="entry name" value="efflux_EmrB"/>
    <property type="match status" value="1"/>
</dbReference>
<dbReference type="GO" id="GO:0005886">
    <property type="term" value="C:plasma membrane"/>
    <property type="evidence" value="ECO:0007669"/>
    <property type="project" value="UniProtKB-SubCell"/>
</dbReference>
<feature type="transmembrane region" description="Helical" evidence="8">
    <location>
        <begin position="76"/>
        <end position="95"/>
    </location>
</feature>
<feature type="transmembrane region" description="Helical" evidence="8">
    <location>
        <begin position="301"/>
        <end position="318"/>
    </location>
</feature>
<dbReference type="Pfam" id="PF07690">
    <property type="entry name" value="MFS_1"/>
    <property type="match status" value="1"/>
</dbReference>
<evidence type="ECO:0000256" key="6">
    <source>
        <dbReference type="ARBA" id="ARBA00023136"/>
    </source>
</evidence>
<dbReference type="AlphaFoldDB" id="M0QJ43"/>
<dbReference type="InterPro" id="IPR020846">
    <property type="entry name" value="MFS_dom"/>
</dbReference>
<keyword evidence="5 8" id="KW-1133">Transmembrane helix</keyword>